<dbReference type="EMBL" id="JAGSHT010000003">
    <property type="protein sequence ID" value="MBZ2195371.1"/>
    <property type="molecule type" value="Genomic_DNA"/>
</dbReference>
<dbReference type="Proteomes" id="UP000826651">
    <property type="component" value="Unassembled WGS sequence"/>
</dbReference>
<reference evidence="2 3" key="1">
    <citation type="submission" date="2021-04" db="EMBL/GenBank/DDBJ databases">
        <title>Ruania sp. nov., isolated from sandy soil of mangrove forest.</title>
        <authorList>
            <person name="Ge X."/>
            <person name="Huang R."/>
            <person name="Liu W."/>
        </authorList>
    </citation>
    <scope>NUCLEOTIDE SEQUENCE [LARGE SCALE GENOMIC DNA]</scope>
    <source>
        <strain evidence="2 3">N2-46</strain>
    </source>
</reference>
<comment type="caution">
    <text evidence="2">The sequence shown here is derived from an EMBL/GenBank/DDBJ whole genome shotgun (WGS) entry which is preliminary data.</text>
</comment>
<dbReference type="Gene3D" id="3.10.290.30">
    <property type="entry name" value="MM3350-like"/>
    <property type="match status" value="1"/>
</dbReference>
<protein>
    <submittedName>
        <fullName evidence="2">Plasmid pRiA4b ORF-3 family protein</fullName>
    </submittedName>
</protein>
<evidence type="ECO:0000313" key="2">
    <source>
        <dbReference type="EMBL" id="MBZ2195371.1"/>
    </source>
</evidence>
<accession>A0ABS7S7Y5</accession>
<feature type="domain" description="Plasmid pRiA4b Orf3-like" evidence="1">
    <location>
        <begin position="42"/>
        <end position="218"/>
    </location>
</feature>
<dbReference type="SUPFAM" id="SSF159941">
    <property type="entry name" value="MM3350-like"/>
    <property type="match status" value="1"/>
</dbReference>
<evidence type="ECO:0000313" key="3">
    <source>
        <dbReference type="Proteomes" id="UP000826651"/>
    </source>
</evidence>
<dbReference type="InterPro" id="IPR012912">
    <property type="entry name" value="Plasmid_pRiA4b_Orf3-like"/>
</dbReference>
<dbReference type="PANTHER" id="PTHR41878:SF1">
    <property type="entry name" value="TNPR PROTEIN"/>
    <property type="match status" value="1"/>
</dbReference>
<name>A0ABS7S7Y5_9MICO</name>
<proteinExistence type="predicted"/>
<gene>
    <name evidence="2" type="ORF">KCQ71_04360</name>
</gene>
<keyword evidence="3" id="KW-1185">Reference proteome</keyword>
<dbReference type="Pfam" id="PF07929">
    <property type="entry name" value="PRiA4_ORF3"/>
    <property type="match status" value="1"/>
</dbReference>
<dbReference type="PANTHER" id="PTHR41878">
    <property type="entry name" value="LEXA REPRESSOR-RELATED"/>
    <property type="match status" value="1"/>
</dbReference>
<dbReference type="InterPro" id="IPR024047">
    <property type="entry name" value="MM3350-like_sf"/>
</dbReference>
<evidence type="ECO:0000259" key="1">
    <source>
        <dbReference type="Pfam" id="PF07929"/>
    </source>
</evidence>
<sequence>MTPDQRQAFLDAALGRSTGLFENALHAQAPVLPEAPTGVRGFRVRLDLRDAKPPVWRRLELPGDLTLDRVHLVIQAAMGWTDSHLHRFRTGSDYGSPHFITPFDVEEGDGMLEGSVRLDQVLSNKGDGLWYEYDFGDSWEHVLEVEAVLDEPPAQPRCTAGRMACPPEDCGGIGGYTELAEWVRAGSDPASVPDPFEDAAQARGWLPLGWDPDRFDLAEANDALTAALAPPVPVAPELAALREILERRGDLSLTHMLAEAATHRMTEVSEEDAVRILEPYAVLLDVIGDGVRLTGAGYLPPAVVQQLAERTGVTDWWIGKANREDLTWPIALLRDSARALGLVSVRSGRLAPSAIARRSRDQPLALWRHIVSKLPLGRSEFDRDAGWLTLAVVGAGAPAENWEGEIQDLLLGLGWRSVAGPYENLVRVVTPTLDVLDLLAGKTRRGRLSGTDAAVAATARAAIGPESVPE</sequence>
<organism evidence="2 3">
    <name type="scientific">Occultella gossypii</name>
    <dbReference type="NCBI Taxonomy" id="2800820"/>
    <lineage>
        <taxon>Bacteria</taxon>
        <taxon>Bacillati</taxon>
        <taxon>Actinomycetota</taxon>
        <taxon>Actinomycetes</taxon>
        <taxon>Micrococcales</taxon>
        <taxon>Ruaniaceae</taxon>
        <taxon>Occultella</taxon>
    </lineage>
</organism>